<organism evidence="1 2">
    <name type="scientific">Araneus ventricosus</name>
    <name type="common">Orbweaver spider</name>
    <name type="synonym">Epeira ventricosa</name>
    <dbReference type="NCBI Taxonomy" id="182803"/>
    <lineage>
        <taxon>Eukaryota</taxon>
        <taxon>Metazoa</taxon>
        <taxon>Ecdysozoa</taxon>
        <taxon>Arthropoda</taxon>
        <taxon>Chelicerata</taxon>
        <taxon>Arachnida</taxon>
        <taxon>Araneae</taxon>
        <taxon>Araneomorphae</taxon>
        <taxon>Entelegynae</taxon>
        <taxon>Araneoidea</taxon>
        <taxon>Araneidae</taxon>
        <taxon>Araneus</taxon>
    </lineage>
</organism>
<reference evidence="1 2" key="1">
    <citation type="journal article" date="2019" name="Sci. Rep.">
        <title>Orb-weaving spider Araneus ventricosus genome elucidates the spidroin gene catalogue.</title>
        <authorList>
            <person name="Kono N."/>
            <person name="Nakamura H."/>
            <person name="Ohtoshi R."/>
            <person name="Moran D.A.P."/>
            <person name="Shinohara A."/>
            <person name="Yoshida Y."/>
            <person name="Fujiwara M."/>
            <person name="Mori M."/>
            <person name="Tomita M."/>
            <person name="Arakawa K."/>
        </authorList>
    </citation>
    <scope>NUCLEOTIDE SEQUENCE [LARGE SCALE GENOMIC DNA]</scope>
</reference>
<evidence type="ECO:0000313" key="1">
    <source>
        <dbReference type="EMBL" id="GBN31377.1"/>
    </source>
</evidence>
<name>A0A4Y2MZV2_ARAVE</name>
<proteinExistence type="predicted"/>
<protein>
    <submittedName>
        <fullName evidence="1">Uncharacterized protein</fullName>
    </submittedName>
</protein>
<gene>
    <name evidence="1" type="ORF">AVEN_12449_1</name>
</gene>
<dbReference type="Proteomes" id="UP000499080">
    <property type="component" value="Unassembled WGS sequence"/>
</dbReference>
<keyword evidence="2" id="KW-1185">Reference proteome</keyword>
<sequence>MIEATPHHLLDCVALEYDDLLKRPDFVLETLNSSNTEYDSERRKRGDLTKGHREIQWMVLLIHNPKVPVFGEKWSWSMK</sequence>
<dbReference type="AlphaFoldDB" id="A0A4Y2MZV2"/>
<accession>A0A4Y2MZV2</accession>
<comment type="caution">
    <text evidence="1">The sequence shown here is derived from an EMBL/GenBank/DDBJ whole genome shotgun (WGS) entry which is preliminary data.</text>
</comment>
<dbReference type="EMBL" id="BGPR01008074">
    <property type="protein sequence ID" value="GBN31377.1"/>
    <property type="molecule type" value="Genomic_DNA"/>
</dbReference>
<evidence type="ECO:0000313" key="2">
    <source>
        <dbReference type="Proteomes" id="UP000499080"/>
    </source>
</evidence>
<dbReference type="OrthoDB" id="6434199at2759"/>